<evidence type="ECO:0000313" key="4">
    <source>
        <dbReference type="Proteomes" id="UP001519348"/>
    </source>
</evidence>
<dbReference type="EMBL" id="FNFI01000005">
    <property type="protein sequence ID" value="SDK12978.1"/>
    <property type="molecule type" value="Genomic_DNA"/>
</dbReference>
<accession>A0A1G8ZD78</accession>
<name>A0A1G8ZD78_9STAP</name>
<sequence length="109" mass="12633">MGTFIAILFAAFVFYFVIKYAVRQALIEAKVNESELSAQVRANNLFNQIQNIQYEITADTNSNEVKLKAKEIYDTSFDVLVSDMADEEKVRQLKIKENEMNMLRSEDRI</sequence>
<evidence type="ECO:0000313" key="1">
    <source>
        <dbReference type="EMBL" id="MBP1951102.1"/>
    </source>
</evidence>
<gene>
    <name evidence="1" type="ORF">J2Z27_000128</name>
    <name evidence="2" type="ORF">SAMN05216187_10530</name>
</gene>
<evidence type="ECO:0008006" key="5">
    <source>
        <dbReference type="Google" id="ProtNLM"/>
    </source>
</evidence>
<reference evidence="3" key="1">
    <citation type="submission" date="2016-10" db="EMBL/GenBank/DDBJ databases">
        <authorList>
            <person name="Varghese N."/>
            <person name="Submissions S."/>
        </authorList>
    </citation>
    <scope>NUCLEOTIDE SEQUENCE [LARGE SCALE GENOMIC DNA]</scope>
    <source>
        <strain evidence="3">CGMCC 1.8911</strain>
    </source>
</reference>
<dbReference type="Proteomes" id="UP001519348">
    <property type="component" value="Unassembled WGS sequence"/>
</dbReference>
<dbReference type="OrthoDB" id="2418168at2"/>
<dbReference type="Proteomes" id="UP000242700">
    <property type="component" value="Unassembled WGS sequence"/>
</dbReference>
<reference evidence="2" key="2">
    <citation type="submission" date="2016-10" db="EMBL/GenBank/DDBJ databases">
        <authorList>
            <person name="de Groot N.N."/>
        </authorList>
    </citation>
    <scope>NUCLEOTIDE SEQUENCE [LARGE SCALE GENOMIC DNA]</scope>
    <source>
        <strain evidence="2">CGMCC 1.8911</strain>
    </source>
</reference>
<keyword evidence="4" id="KW-1185">Reference proteome</keyword>
<proteinExistence type="predicted"/>
<evidence type="ECO:0000313" key="3">
    <source>
        <dbReference type="Proteomes" id="UP000242700"/>
    </source>
</evidence>
<evidence type="ECO:0000313" key="2">
    <source>
        <dbReference type="EMBL" id="SDK12978.1"/>
    </source>
</evidence>
<organism evidence="2 3">
    <name type="scientific">Jeotgalicoccus aerolatus</name>
    <dbReference type="NCBI Taxonomy" id="709510"/>
    <lineage>
        <taxon>Bacteria</taxon>
        <taxon>Bacillati</taxon>
        <taxon>Bacillota</taxon>
        <taxon>Bacilli</taxon>
        <taxon>Bacillales</taxon>
        <taxon>Staphylococcaceae</taxon>
        <taxon>Jeotgalicoccus</taxon>
    </lineage>
</organism>
<dbReference type="STRING" id="586411.SAMN05216187_10530"/>
<protein>
    <recommendedName>
        <fullName evidence="5">LemA family protein</fullName>
    </recommendedName>
</protein>
<dbReference type="RefSeq" id="WP_092596888.1">
    <property type="nucleotide sequence ID" value="NZ_BMCN01000001.1"/>
</dbReference>
<dbReference type="EMBL" id="JAGGKN010000001">
    <property type="protein sequence ID" value="MBP1951102.1"/>
    <property type="molecule type" value="Genomic_DNA"/>
</dbReference>
<dbReference type="AlphaFoldDB" id="A0A1G8ZD78"/>
<reference evidence="1 4" key="3">
    <citation type="submission" date="2021-03" db="EMBL/GenBank/DDBJ databases">
        <title>Genomic Encyclopedia of Type Strains, Phase IV (KMG-IV): sequencing the most valuable type-strain genomes for metagenomic binning, comparative biology and taxonomic classification.</title>
        <authorList>
            <person name="Goeker M."/>
        </authorList>
    </citation>
    <scope>NUCLEOTIDE SEQUENCE [LARGE SCALE GENOMIC DNA]</scope>
    <source>
        <strain evidence="1 4">DSM 22420</strain>
    </source>
</reference>